<gene>
    <name evidence="18" type="ORF">HETSPECPRED_000934</name>
</gene>
<dbReference type="PROSITE" id="PS00107">
    <property type="entry name" value="PROTEIN_KINASE_ATP"/>
    <property type="match status" value="1"/>
</dbReference>
<evidence type="ECO:0000256" key="5">
    <source>
        <dbReference type="ARBA" id="ARBA00022553"/>
    </source>
</evidence>
<feature type="compositionally biased region" description="Polar residues" evidence="16">
    <location>
        <begin position="963"/>
        <end position="973"/>
    </location>
</feature>
<comment type="catalytic activity">
    <reaction evidence="11">
        <text>L-seryl-[protein] + ATP = O-phospho-L-seryl-[protein] + ADP + H(+)</text>
        <dbReference type="Rhea" id="RHEA:17989"/>
        <dbReference type="Rhea" id="RHEA-COMP:9863"/>
        <dbReference type="Rhea" id="RHEA-COMP:11604"/>
        <dbReference type="ChEBI" id="CHEBI:15378"/>
        <dbReference type="ChEBI" id="CHEBI:29999"/>
        <dbReference type="ChEBI" id="CHEBI:30616"/>
        <dbReference type="ChEBI" id="CHEBI:83421"/>
        <dbReference type="ChEBI" id="CHEBI:456216"/>
        <dbReference type="EC" id="2.7.11.1"/>
    </reaction>
</comment>
<dbReference type="PROSITE" id="PS00108">
    <property type="entry name" value="PROTEIN_KINASE_ST"/>
    <property type="match status" value="1"/>
</dbReference>
<organism evidence="18 19">
    <name type="scientific">Heterodermia speciosa</name>
    <dbReference type="NCBI Taxonomy" id="116794"/>
    <lineage>
        <taxon>Eukaryota</taxon>
        <taxon>Fungi</taxon>
        <taxon>Dikarya</taxon>
        <taxon>Ascomycota</taxon>
        <taxon>Pezizomycotina</taxon>
        <taxon>Lecanoromycetes</taxon>
        <taxon>OSLEUM clade</taxon>
        <taxon>Lecanoromycetidae</taxon>
        <taxon>Caliciales</taxon>
        <taxon>Physciaceae</taxon>
        <taxon>Heterodermia</taxon>
    </lineage>
</organism>
<dbReference type="GO" id="GO:0005935">
    <property type="term" value="C:cellular bud neck"/>
    <property type="evidence" value="ECO:0007669"/>
    <property type="project" value="UniProtKB-SubCell"/>
</dbReference>
<evidence type="ECO:0000256" key="15">
    <source>
        <dbReference type="PROSITE-ProRule" id="PRU10141"/>
    </source>
</evidence>
<dbReference type="Proteomes" id="UP000664521">
    <property type="component" value="Unassembled WGS sequence"/>
</dbReference>
<feature type="compositionally biased region" description="Polar residues" evidence="16">
    <location>
        <begin position="562"/>
        <end position="580"/>
    </location>
</feature>
<keyword evidence="19" id="KW-1185">Reference proteome</keyword>
<dbReference type="PANTHER" id="PTHR24350">
    <property type="entry name" value="SERINE/THREONINE-PROTEIN KINASE IAL-RELATED"/>
    <property type="match status" value="1"/>
</dbReference>
<evidence type="ECO:0000259" key="17">
    <source>
        <dbReference type="PROSITE" id="PS50011"/>
    </source>
</evidence>
<feature type="compositionally biased region" description="Polar residues" evidence="16">
    <location>
        <begin position="17"/>
        <end position="41"/>
    </location>
</feature>
<evidence type="ECO:0000313" key="19">
    <source>
        <dbReference type="Proteomes" id="UP000664521"/>
    </source>
</evidence>
<keyword evidence="8" id="KW-0418">Kinase</keyword>
<feature type="binding site" evidence="13">
    <location>
        <begin position="254"/>
        <end position="255"/>
    </location>
    <ligand>
        <name>ATP</name>
        <dbReference type="ChEBI" id="CHEBI:30616"/>
    </ligand>
</feature>
<dbReference type="InterPro" id="IPR043024">
    <property type="entry name" value="KA1_sf_fungal"/>
</dbReference>
<feature type="cross-link" description="Glycyl lysine isopeptide (Lys-Gly) (interchain with G-Cter in SUMO2)" evidence="14">
    <location>
        <position position="252"/>
    </location>
</feature>
<reference evidence="18" key="1">
    <citation type="submission" date="2021-03" db="EMBL/GenBank/DDBJ databases">
        <authorList>
            <person name="Tagirdzhanova G."/>
        </authorList>
    </citation>
    <scope>NUCLEOTIDE SEQUENCE</scope>
</reference>
<keyword evidence="4" id="KW-0723">Serine/threonine-protein kinase</keyword>
<evidence type="ECO:0000256" key="12">
    <source>
        <dbReference type="PIRSR" id="PIRSR630616-1"/>
    </source>
</evidence>
<evidence type="ECO:0000256" key="4">
    <source>
        <dbReference type="ARBA" id="ARBA00022527"/>
    </source>
</evidence>
<comment type="similarity">
    <text evidence="2">Belongs to the protein kinase superfamily. CAMK Ser/Thr protein kinase family. NIM1 subfamily.</text>
</comment>
<evidence type="ECO:0000256" key="11">
    <source>
        <dbReference type="ARBA" id="ARBA00048679"/>
    </source>
</evidence>
<comment type="caution">
    <text evidence="18">The sequence shown here is derived from an EMBL/GenBank/DDBJ whole genome shotgun (WGS) entry which is preliminary data.</text>
</comment>
<feature type="region of interest" description="Disordered" evidence="16">
    <location>
        <begin position="699"/>
        <end position="720"/>
    </location>
</feature>
<dbReference type="FunFam" id="1.10.510.10:FF:000394">
    <property type="entry name" value="Serine/threonine-protein kinase HSL1"/>
    <property type="match status" value="1"/>
</dbReference>
<evidence type="ECO:0000256" key="16">
    <source>
        <dbReference type="SAM" id="MobiDB-lite"/>
    </source>
</evidence>
<dbReference type="InterPro" id="IPR030616">
    <property type="entry name" value="Aur-like"/>
</dbReference>
<protein>
    <recommendedName>
        <fullName evidence="3">non-specific serine/threonine protein kinase</fullName>
        <ecNumber evidence="3">2.7.11.1</ecNumber>
    </recommendedName>
</protein>
<evidence type="ECO:0000256" key="9">
    <source>
        <dbReference type="ARBA" id="ARBA00022840"/>
    </source>
</evidence>
<feature type="compositionally biased region" description="Polar residues" evidence="16">
    <location>
        <begin position="753"/>
        <end position="777"/>
    </location>
</feature>
<evidence type="ECO:0000256" key="13">
    <source>
        <dbReference type="PIRSR" id="PIRSR630616-2"/>
    </source>
</evidence>
<feature type="region of interest" description="Disordered" evidence="16">
    <location>
        <begin position="481"/>
        <end position="662"/>
    </location>
</feature>
<dbReference type="SUPFAM" id="SSF56112">
    <property type="entry name" value="Protein kinase-like (PK-like)"/>
    <property type="match status" value="1"/>
</dbReference>
<evidence type="ECO:0000256" key="8">
    <source>
        <dbReference type="ARBA" id="ARBA00022777"/>
    </source>
</evidence>
<dbReference type="InterPro" id="IPR008271">
    <property type="entry name" value="Ser/Thr_kinase_AS"/>
</dbReference>
<proteinExistence type="inferred from homology"/>
<evidence type="ECO:0000256" key="7">
    <source>
        <dbReference type="ARBA" id="ARBA00022741"/>
    </source>
</evidence>
<evidence type="ECO:0000256" key="2">
    <source>
        <dbReference type="ARBA" id="ARBA00010791"/>
    </source>
</evidence>
<feature type="compositionally biased region" description="Polar residues" evidence="16">
    <location>
        <begin position="980"/>
        <end position="992"/>
    </location>
</feature>
<dbReference type="Gene3D" id="1.10.510.10">
    <property type="entry name" value="Transferase(Phosphotransferase) domain 1"/>
    <property type="match status" value="1"/>
</dbReference>
<keyword evidence="5" id="KW-0597">Phosphoprotein</keyword>
<dbReference type="InterPro" id="IPR011009">
    <property type="entry name" value="Kinase-like_dom_sf"/>
</dbReference>
<feature type="region of interest" description="Disordered" evidence="16">
    <location>
        <begin position="1123"/>
        <end position="1169"/>
    </location>
</feature>
<sequence>MASHSTSHKPSRYRQPLSDTTQWVNNQSSTPAPSELFSTPQPHIPHHTSLKPGGNLSLPNPSSPGSLAEDKRVSALSSSDRNANRDSQYSTVSTEASKKSRRKTHVGPWHLGKTLGKGASGRVRVAKHAVTGQKAAVKIVSKKAAELLRTDSLAVMDKLAAQSGQRLIPFGIEREVVIMKLIEHPNIISLYDVWENRGELYLILEYVDGGELFYYILRNGRLPEQEAIRILRQMIAGLSYCHRFKICHRDLKPENILMDRHGNIKIVDFGMAALQPANKWLTTSCGSPHYASPEVIQAQEYRGDRADIWSCGIILFAMLTGTLPFDSNGDVREVCNLVIQGHYTLPDSLSPHAKDLIWRMLQYDPRQRIPMKRMWDHPLLKCYQSLDSLDANGNAYIGPSPPLTLIDCGPIIRDRKDIDKELLRNLQNLWHGVTEEEVAQKLLSDEPTHERVLYNKLLQFREEHLEDYQGTIMEYSNSDYHHQEPLLRSSTRASQQAGNRRQSQYSILHEGLPLKSQSQTHRRQHSMAGTEQSYDPYRPSSRQQMTKAEAEKDRITVLRGPSASSRQRTISVHSGRTSMRNPALARIQGDQVQVMQTSSSASWGPQQRRMSRGASRRSMVSTSSVRAVARKSFSYKRNVSFIHPRRPPNPQPPLRTSQNDSPHTLHERYAMDQEAETTETDEVPELPVRIDSRFAADSPLPEATQVVRSKKTPSRNRPVPDIVLTRSSQYWKDDARKVSTELEKYIDEAFNRSSMQSNVTRETQTTERSSNTPATTLSQRDHSSSSIQQHHHRSGKIARTSDRSILERPLPNLPPPEYPGTNEFTQRELARARDLLRQRAGADPSIKGSLDDVIAHLDRLMQPSAIRIQEQEQRAASTPDPKSPLEKRDDTFERFLQEGYTGMRSASEPVRKALTDNPRVRATVRMVEHSDENVPISPTKPLTIRKKSGSSTPSDRSVRIPSKPSQEQLSHAENNGPHDYNSSGDYRSTTLTLHDRVLEPIEEDDKENFDPNDRKRKTLSGESKKRGWFRRGHQTQISQEKVKGQSFGDLSEAQERRSITGEGKSLDRISDPINEQIQIEPKRKAKGMFLRIFGKREGKGSKNALKGSSGDYDLDDTSSFDSITTSTRHPSAYMSGALPSTTSLSHHRSSRKTTASTDTGGVFAPNVGLPRPIQPHPQNWLARFLRIKPACHILCFHVSRVRALKATASLLREWRKYGMRDISIDKSTSRIFARVDGERNSLRIKGVELAAEFFEVLEKGRRVRGGLAVARLTQERGAKSSFERVVRALEQVLGERGVLVGNGEEERERREGMKGVLMG</sequence>
<feature type="binding site" evidence="13">
    <location>
        <position position="268"/>
    </location>
    <ligand>
        <name>ATP</name>
        <dbReference type="ChEBI" id="CHEBI:30616"/>
    </ligand>
</feature>
<dbReference type="InterPro" id="IPR031850">
    <property type="entry name" value="Fungal_KA1_dom"/>
</dbReference>
<dbReference type="CDD" id="cd14081">
    <property type="entry name" value="STKc_BRSK1_2"/>
    <property type="match status" value="1"/>
</dbReference>
<evidence type="ECO:0000256" key="6">
    <source>
        <dbReference type="ARBA" id="ARBA00022679"/>
    </source>
</evidence>
<keyword evidence="7 13" id="KW-0547">Nucleotide-binding</keyword>
<feature type="active site" description="Proton acceptor" evidence="12">
    <location>
        <position position="250"/>
    </location>
</feature>
<dbReference type="InterPro" id="IPR017441">
    <property type="entry name" value="Protein_kinase_ATP_BS"/>
</dbReference>
<comment type="subcellular location">
    <subcellularLocation>
        <location evidence="1">Bud neck</location>
    </subcellularLocation>
</comment>
<feature type="region of interest" description="Disordered" evidence="16">
    <location>
        <begin position="870"/>
        <end position="889"/>
    </location>
</feature>
<feature type="compositionally biased region" description="Low complexity" evidence="16">
    <location>
        <begin position="52"/>
        <end position="67"/>
    </location>
</feature>
<keyword evidence="6" id="KW-0808">Transferase</keyword>
<dbReference type="SMART" id="SM00220">
    <property type="entry name" value="S_TKc"/>
    <property type="match status" value="1"/>
</dbReference>
<accession>A0A8H3EVI9</accession>
<dbReference type="GO" id="GO:0005940">
    <property type="term" value="C:septin ring"/>
    <property type="evidence" value="ECO:0007669"/>
    <property type="project" value="UniProtKB-ARBA"/>
</dbReference>
<feature type="domain" description="Protein kinase" evidence="17">
    <location>
        <begin position="109"/>
        <end position="380"/>
    </location>
</feature>
<feature type="region of interest" description="Disordered" evidence="16">
    <location>
        <begin position="753"/>
        <end position="821"/>
    </location>
</feature>
<feature type="compositionally biased region" description="Low complexity" evidence="16">
    <location>
        <begin position="616"/>
        <end position="632"/>
    </location>
</feature>
<feature type="region of interest" description="Disordered" evidence="16">
    <location>
        <begin position="1"/>
        <end position="113"/>
    </location>
</feature>
<evidence type="ECO:0000256" key="1">
    <source>
        <dbReference type="ARBA" id="ARBA00004266"/>
    </source>
</evidence>
<dbReference type="Pfam" id="PF16797">
    <property type="entry name" value="Fungal_KA1"/>
    <property type="match status" value="1"/>
</dbReference>
<dbReference type="EMBL" id="CAJPDS010000011">
    <property type="protein sequence ID" value="CAF9912420.1"/>
    <property type="molecule type" value="Genomic_DNA"/>
</dbReference>
<feature type="compositionally biased region" description="Polar residues" evidence="16">
    <location>
        <begin position="75"/>
        <end position="95"/>
    </location>
</feature>
<feature type="binding site" evidence="13 15">
    <location>
        <position position="138"/>
    </location>
    <ligand>
        <name>ATP</name>
        <dbReference type="ChEBI" id="CHEBI:30616"/>
    </ligand>
</feature>
<dbReference type="PROSITE" id="PS50011">
    <property type="entry name" value="PROTEIN_KINASE_DOM"/>
    <property type="match status" value="1"/>
</dbReference>
<feature type="region of interest" description="Disordered" evidence="16">
    <location>
        <begin position="899"/>
        <end position="1080"/>
    </location>
</feature>
<dbReference type="Pfam" id="PF00069">
    <property type="entry name" value="Pkinase"/>
    <property type="match status" value="1"/>
</dbReference>
<evidence type="ECO:0000256" key="10">
    <source>
        <dbReference type="ARBA" id="ARBA00047899"/>
    </source>
</evidence>
<feature type="compositionally biased region" description="Polar residues" evidence="16">
    <location>
        <begin position="590"/>
        <end position="605"/>
    </location>
</feature>
<feature type="compositionally biased region" description="Polar residues" evidence="16">
    <location>
        <begin position="488"/>
        <end position="506"/>
    </location>
</feature>
<dbReference type="OrthoDB" id="504170at2759"/>
<dbReference type="GO" id="GO:0004674">
    <property type="term" value="F:protein serine/threonine kinase activity"/>
    <property type="evidence" value="ECO:0007669"/>
    <property type="project" value="UniProtKB-KW"/>
</dbReference>
<evidence type="ECO:0000256" key="14">
    <source>
        <dbReference type="PIRSR" id="PIRSR630616-3"/>
    </source>
</evidence>
<feature type="compositionally biased region" description="Basic and acidic residues" evidence="16">
    <location>
        <begin position="1053"/>
        <end position="1070"/>
    </location>
</feature>
<comment type="catalytic activity">
    <reaction evidence="10">
        <text>L-threonyl-[protein] + ATP = O-phospho-L-threonyl-[protein] + ADP + H(+)</text>
        <dbReference type="Rhea" id="RHEA:46608"/>
        <dbReference type="Rhea" id="RHEA-COMP:11060"/>
        <dbReference type="Rhea" id="RHEA-COMP:11605"/>
        <dbReference type="ChEBI" id="CHEBI:15378"/>
        <dbReference type="ChEBI" id="CHEBI:30013"/>
        <dbReference type="ChEBI" id="CHEBI:30616"/>
        <dbReference type="ChEBI" id="CHEBI:61977"/>
        <dbReference type="ChEBI" id="CHEBI:456216"/>
        <dbReference type="EC" id="2.7.11.1"/>
    </reaction>
</comment>
<evidence type="ECO:0000313" key="18">
    <source>
        <dbReference type="EMBL" id="CAF9912420.1"/>
    </source>
</evidence>
<feature type="compositionally biased region" description="Basic residues" evidence="16">
    <location>
        <begin position="1"/>
        <end position="12"/>
    </location>
</feature>
<name>A0A8H3EVI9_9LECA</name>
<dbReference type="InterPro" id="IPR000719">
    <property type="entry name" value="Prot_kinase_dom"/>
</dbReference>
<dbReference type="GO" id="GO:0005524">
    <property type="term" value="F:ATP binding"/>
    <property type="evidence" value="ECO:0007669"/>
    <property type="project" value="UniProtKB-UniRule"/>
</dbReference>
<dbReference type="EC" id="2.7.11.1" evidence="3"/>
<evidence type="ECO:0000256" key="3">
    <source>
        <dbReference type="ARBA" id="ARBA00012513"/>
    </source>
</evidence>
<dbReference type="Gene3D" id="3.30.310.220">
    <property type="entry name" value="Fungal kinase associated-1 domain"/>
    <property type="match status" value="1"/>
</dbReference>
<keyword evidence="9 13" id="KW-0067">ATP-binding</keyword>